<sequence>MSSRVAGKGFKQMDMSGNARWNREEEEEVGEEEEEVGTLVVLPKRYSVHQGEVALSSCDLPAYLRGI</sequence>
<proteinExistence type="predicted"/>
<dbReference type="Proteomes" id="UP000324222">
    <property type="component" value="Unassembled WGS sequence"/>
</dbReference>
<organism evidence="2 3">
    <name type="scientific">Portunus trituberculatus</name>
    <name type="common">Swimming crab</name>
    <name type="synonym">Neptunus trituberculatus</name>
    <dbReference type="NCBI Taxonomy" id="210409"/>
    <lineage>
        <taxon>Eukaryota</taxon>
        <taxon>Metazoa</taxon>
        <taxon>Ecdysozoa</taxon>
        <taxon>Arthropoda</taxon>
        <taxon>Crustacea</taxon>
        <taxon>Multicrustacea</taxon>
        <taxon>Malacostraca</taxon>
        <taxon>Eumalacostraca</taxon>
        <taxon>Eucarida</taxon>
        <taxon>Decapoda</taxon>
        <taxon>Pleocyemata</taxon>
        <taxon>Brachyura</taxon>
        <taxon>Eubrachyura</taxon>
        <taxon>Portunoidea</taxon>
        <taxon>Portunidae</taxon>
        <taxon>Portuninae</taxon>
        <taxon>Portunus</taxon>
    </lineage>
</organism>
<evidence type="ECO:0000313" key="3">
    <source>
        <dbReference type="Proteomes" id="UP000324222"/>
    </source>
</evidence>
<protein>
    <submittedName>
        <fullName evidence="2">Uncharacterized protein</fullName>
    </submittedName>
</protein>
<dbReference type="AlphaFoldDB" id="A0A5B7JSS2"/>
<evidence type="ECO:0000313" key="2">
    <source>
        <dbReference type="EMBL" id="MPC97453.1"/>
    </source>
</evidence>
<feature type="compositionally biased region" description="Acidic residues" evidence="1">
    <location>
        <begin position="24"/>
        <end position="36"/>
    </location>
</feature>
<evidence type="ECO:0000256" key="1">
    <source>
        <dbReference type="SAM" id="MobiDB-lite"/>
    </source>
</evidence>
<feature type="region of interest" description="Disordered" evidence="1">
    <location>
        <begin position="1"/>
        <end position="36"/>
    </location>
</feature>
<name>A0A5B7JSS2_PORTR</name>
<comment type="caution">
    <text evidence="2">The sequence shown here is derived from an EMBL/GenBank/DDBJ whole genome shotgun (WGS) entry which is preliminary data.</text>
</comment>
<gene>
    <name evidence="2" type="ORF">E2C01_092770</name>
</gene>
<reference evidence="2 3" key="1">
    <citation type="submission" date="2019-05" db="EMBL/GenBank/DDBJ databases">
        <title>Another draft genome of Portunus trituberculatus and its Hox gene families provides insights of decapod evolution.</title>
        <authorList>
            <person name="Jeong J.-H."/>
            <person name="Song I."/>
            <person name="Kim S."/>
            <person name="Choi T."/>
            <person name="Kim D."/>
            <person name="Ryu S."/>
            <person name="Kim W."/>
        </authorList>
    </citation>
    <scope>NUCLEOTIDE SEQUENCE [LARGE SCALE GENOMIC DNA]</scope>
    <source>
        <tissue evidence="2">Muscle</tissue>
    </source>
</reference>
<keyword evidence="3" id="KW-1185">Reference proteome</keyword>
<accession>A0A5B7JSS2</accession>
<dbReference type="EMBL" id="VSRR010110052">
    <property type="protein sequence ID" value="MPC97453.1"/>
    <property type="molecule type" value="Genomic_DNA"/>
</dbReference>